<dbReference type="EnsemblMetazoa" id="AMEC004657-RA">
    <property type="protein sequence ID" value="AMEC004657-PA"/>
    <property type="gene ID" value="AMEC004657"/>
</dbReference>
<dbReference type="Proteomes" id="UP000075902">
    <property type="component" value="Unassembled WGS sequence"/>
</dbReference>
<keyword evidence="1" id="KW-0472">Membrane</keyword>
<dbReference type="AlphaFoldDB" id="A0A182TLT1"/>
<feature type="transmembrane region" description="Helical" evidence="1">
    <location>
        <begin position="155"/>
        <end position="174"/>
    </location>
</feature>
<sequence length="189" mass="20618">MEAPSYRSSDRLIVLVVVRLVAVMDLRGDDLSDRGAVHLGDWQRGNHFGNWSDRLDDLVSLQGLTADDGVESVVLIGGVVNHTTVAIGIDQSVLSLDVITVTFLLLALDVSSMVIMHGVLELVLGRGFWVFDVLDGLDQSGLDGLDKSGLDSLDYGWFMVILVVLWLVMVRIVVLCTGNCQESYDGQEL</sequence>
<reference evidence="4" key="1">
    <citation type="submission" date="2014-01" db="EMBL/GenBank/DDBJ databases">
        <title>The Genome Sequence of Anopheles melas CM1001059_A (V2).</title>
        <authorList>
            <consortium name="The Broad Institute Genomics Platform"/>
            <person name="Neafsey D.E."/>
            <person name="Besansky N."/>
            <person name="Howell P."/>
            <person name="Walton C."/>
            <person name="Young S.K."/>
            <person name="Zeng Q."/>
            <person name="Gargeya S."/>
            <person name="Fitzgerald M."/>
            <person name="Haas B."/>
            <person name="Abouelleil A."/>
            <person name="Allen A.W."/>
            <person name="Alvarado L."/>
            <person name="Arachchi H.M."/>
            <person name="Berlin A.M."/>
            <person name="Chapman S.B."/>
            <person name="Gainer-Dewar J."/>
            <person name="Goldberg J."/>
            <person name="Griggs A."/>
            <person name="Gujja S."/>
            <person name="Hansen M."/>
            <person name="Howarth C."/>
            <person name="Imamovic A."/>
            <person name="Ireland A."/>
            <person name="Larimer J."/>
            <person name="McCowan C."/>
            <person name="Murphy C."/>
            <person name="Pearson M."/>
            <person name="Poon T.W."/>
            <person name="Priest M."/>
            <person name="Roberts A."/>
            <person name="Saif S."/>
            <person name="Shea T."/>
            <person name="Sisk P."/>
            <person name="Sykes S."/>
            <person name="Wortman J."/>
            <person name="Nusbaum C."/>
            <person name="Birren B."/>
        </authorList>
    </citation>
    <scope>NUCLEOTIDE SEQUENCE [LARGE SCALE GENOMIC DNA]</scope>
    <source>
        <strain evidence="4">CM1001059</strain>
    </source>
</reference>
<keyword evidence="2" id="KW-0732">Signal</keyword>
<keyword evidence="4" id="KW-1185">Reference proteome</keyword>
<keyword evidence="1" id="KW-1133">Transmembrane helix</keyword>
<evidence type="ECO:0000313" key="4">
    <source>
        <dbReference type="Proteomes" id="UP000075902"/>
    </source>
</evidence>
<evidence type="ECO:0000256" key="1">
    <source>
        <dbReference type="SAM" id="Phobius"/>
    </source>
</evidence>
<feature type="signal peptide" evidence="2">
    <location>
        <begin position="1"/>
        <end position="28"/>
    </location>
</feature>
<evidence type="ECO:0000256" key="2">
    <source>
        <dbReference type="SAM" id="SignalP"/>
    </source>
</evidence>
<feature type="transmembrane region" description="Helical" evidence="1">
    <location>
        <begin position="98"/>
        <end position="120"/>
    </location>
</feature>
<evidence type="ECO:0000313" key="3">
    <source>
        <dbReference type="EnsemblMetazoa" id="AMEC004657-PA"/>
    </source>
</evidence>
<accession>A0A182TLT1</accession>
<organism evidence="3 4">
    <name type="scientific">Anopheles melas</name>
    <dbReference type="NCBI Taxonomy" id="34690"/>
    <lineage>
        <taxon>Eukaryota</taxon>
        <taxon>Metazoa</taxon>
        <taxon>Ecdysozoa</taxon>
        <taxon>Arthropoda</taxon>
        <taxon>Hexapoda</taxon>
        <taxon>Insecta</taxon>
        <taxon>Pterygota</taxon>
        <taxon>Neoptera</taxon>
        <taxon>Endopterygota</taxon>
        <taxon>Diptera</taxon>
        <taxon>Nematocera</taxon>
        <taxon>Culicoidea</taxon>
        <taxon>Culicidae</taxon>
        <taxon>Anophelinae</taxon>
        <taxon>Anopheles</taxon>
    </lineage>
</organism>
<protein>
    <submittedName>
        <fullName evidence="3">Uncharacterized protein</fullName>
    </submittedName>
</protein>
<name>A0A182TLT1_9DIPT</name>
<feature type="chain" id="PRO_5008136996" evidence="2">
    <location>
        <begin position="29"/>
        <end position="189"/>
    </location>
</feature>
<proteinExistence type="predicted"/>
<reference evidence="3" key="2">
    <citation type="submission" date="2020-05" db="UniProtKB">
        <authorList>
            <consortium name="EnsemblMetazoa"/>
        </authorList>
    </citation>
    <scope>IDENTIFICATION</scope>
    <source>
        <strain evidence="3">CM1001059</strain>
    </source>
</reference>
<dbReference type="VEuPathDB" id="VectorBase:AMEC004657"/>
<keyword evidence="1" id="KW-0812">Transmembrane</keyword>